<dbReference type="Proteomes" id="UP001254564">
    <property type="component" value="Unassembled WGS sequence"/>
</dbReference>
<protein>
    <submittedName>
        <fullName evidence="1">DUF1415 domain-containing protein</fullName>
    </submittedName>
</protein>
<dbReference type="InterPro" id="IPR009858">
    <property type="entry name" value="DUF1415"/>
</dbReference>
<comment type="caution">
    <text evidence="1">The sequence shown here is derived from an EMBL/GenBank/DDBJ whole genome shotgun (WGS) entry which is preliminary data.</text>
</comment>
<reference evidence="1 2" key="1">
    <citation type="submission" date="2023-04" db="EMBL/GenBank/DDBJ databases">
        <title>A long-awaited taxogenomic arrangement of the family Halomonadaceae.</title>
        <authorList>
            <person name="De La Haba R."/>
            <person name="Chuvochina M."/>
            <person name="Wittouck S."/>
            <person name="Arahal D.R."/>
            <person name="Sanchez-Porro C."/>
            <person name="Hugenholtz P."/>
            <person name="Ventosa A."/>
        </authorList>
    </citation>
    <scope>NUCLEOTIDE SEQUENCE [LARGE SCALE GENOMIC DNA]</scope>
    <source>
        <strain evidence="1 2">DSM 21020</strain>
    </source>
</reference>
<name>A0ABU1H607_9GAMM</name>
<evidence type="ECO:0000313" key="1">
    <source>
        <dbReference type="EMBL" id="MDR5899112.1"/>
    </source>
</evidence>
<dbReference type="EMBL" id="JARWAN010000012">
    <property type="protein sequence ID" value="MDR5899112.1"/>
    <property type="molecule type" value="Genomic_DNA"/>
</dbReference>
<evidence type="ECO:0000313" key="2">
    <source>
        <dbReference type="Proteomes" id="UP001254564"/>
    </source>
</evidence>
<proteinExistence type="predicted"/>
<keyword evidence="2" id="KW-1185">Reference proteome</keyword>
<sequence>MEHGDHSANADHSVDRDSEVKAQTLCWVRDFIVAHTICPFAQREVERESVRIEVVRSKKLAVALEELMAEIAWLDEHEQTETSLLVFPTLFRDFEHYLDFVDLAESLLVEQGYEGVYQLATFHPDYCFADAVPEDAANYTNRSPYPMLHLLREASLEKAIAAYGDTEQIPARNIAYLEAMGSEAAEAILARCMREESSE</sequence>
<accession>A0ABU1H607</accession>
<dbReference type="Pfam" id="PF07209">
    <property type="entry name" value="DUF1415"/>
    <property type="match status" value="1"/>
</dbReference>
<gene>
    <name evidence="1" type="ORF">QC823_08930</name>
</gene>
<dbReference type="RefSeq" id="WP_309656000.1">
    <property type="nucleotide sequence ID" value="NZ_JARWAN010000012.1"/>
</dbReference>
<organism evidence="1 2">
    <name type="scientific">Vreelandella vilamensis</name>
    <dbReference type="NCBI Taxonomy" id="531309"/>
    <lineage>
        <taxon>Bacteria</taxon>
        <taxon>Pseudomonadati</taxon>
        <taxon>Pseudomonadota</taxon>
        <taxon>Gammaproteobacteria</taxon>
        <taxon>Oceanospirillales</taxon>
        <taxon>Halomonadaceae</taxon>
        <taxon>Vreelandella</taxon>
    </lineage>
</organism>